<dbReference type="AlphaFoldDB" id="A0AA38TKB9"/>
<evidence type="ECO:0000259" key="4">
    <source>
        <dbReference type="Pfam" id="PF20160"/>
    </source>
</evidence>
<evidence type="ECO:0000313" key="7">
    <source>
        <dbReference type="Proteomes" id="UP001172457"/>
    </source>
</evidence>
<dbReference type="PANTHER" id="PTHR11017:SF573">
    <property type="entry name" value="ADP-RIBOSYL CYCLASE_CYCLIC ADP-RIBOSE HYDROLASE"/>
    <property type="match status" value="1"/>
</dbReference>
<dbReference type="InterPro" id="IPR058192">
    <property type="entry name" value="WHD_ROQ1-like"/>
</dbReference>
<dbReference type="Proteomes" id="UP001172457">
    <property type="component" value="Chromosome 3"/>
</dbReference>
<keyword evidence="2" id="KW-0677">Repeat</keyword>
<dbReference type="InterPro" id="IPR001611">
    <property type="entry name" value="Leu-rich_rpt"/>
</dbReference>
<dbReference type="Pfam" id="PF20160">
    <property type="entry name" value="C-JID"/>
    <property type="match status" value="1"/>
</dbReference>
<reference evidence="6" key="1">
    <citation type="submission" date="2023-03" db="EMBL/GenBank/DDBJ databases">
        <title>Chromosome-scale reference genome and RAD-based genetic map of yellow starthistle (Centaurea solstitialis) reveal putative structural variation and QTLs associated with invader traits.</title>
        <authorList>
            <person name="Reatini B."/>
            <person name="Cang F.A."/>
            <person name="Jiang Q."/>
            <person name="Mckibben M.T.W."/>
            <person name="Barker M.S."/>
            <person name="Rieseberg L.H."/>
            <person name="Dlugosch K.M."/>
        </authorList>
    </citation>
    <scope>NUCLEOTIDE SEQUENCE</scope>
    <source>
        <strain evidence="6">CAN-66</strain>
        <tissue evidence="6">Leaf</tissue>
    </source>
</reference>
<proteinExistence type="predicted"/>
<feature type="compositionally biased region" description="Basic residues" evidence="3">
    <location>
        <begin position="22"/>
        <end position="32"/>
    </location>
</feature>
<evidence type="ECO:0000256" key="1">
    <source>
        <dbReference type="ARBA" id="ARBA00022614"/>
    </source>
</evidence>
<dbReference type="PANTHER" id="PTHR11017">
    <property type="entry name" value="LEUCINE-RICH REPEAT-CONTAINING PROTEIN"/>
    <property type="match status" value="1"/>
</dbReference>
<dbReference type="SUPFAM" id="SSF46785">
    <property type="entry name" value="Winged helix' DNA-binding domain"/>
    <property type="match status" value="1"/>
</dbReference>
<dbReference type="GO" id="GO:0051707">
    <property type="term" value="P:response to other organism"/>
    <property type="evidence" value="ECO:0007669"/>
    <property type="project" value="UniProtKB-ARBA"/>
</dbReference>
<dbReference type="InterPro" id="IPR036390">
    <property type="entry name" value="WH_DNA-bd_sf"/>
</dbReference>
<dbReference type="InterPro" id="IPR044974">
    <property type="entry name" value="Disease_R_plants"/>
</dbReference>
<dbReference type="Pfam" id="PF13855">
    <property type="entry name" value="LRR_8"/>
    <property type="match status" value="1"/>
</dbReference>
<dbReference type="PROSITE" id="PS51450">
    <property type="entry name" value="LRR"/>
    <property type="match status" value="1"/>
</dbReference>
<dbReference type="SMART" id="SM00369">
    <property type="entry name" value="LRR_TYP"/>
    <property type="match status" value="2"/>
</dbReference>
<evidence type="ECO:0000256" key="3">
    <source>
        <dbReference type="SAM" id="MobiDB-lite"/>
    </source>
</evidence>
<dbReference type="InterPro" id="IPR003591">
    <property type="entry name" value="Leu-rich_rpt_typical-subtyp"/>
</dbReference>
<feature type="compositionally biased region" description="Pro residues" evidence="3">
    <location>
        <begin position="1"/>
        <end position="10"/>
    </location>
</feature>
<dbReference type="Pfam" id="PF23282">
    <property type="entry name" value="WHD_ROQ1"/>
    <property type="match status" value="1"/>
</dbReference>
<evidence type="ECO:0000259" key="5">
    <source>
        <dbReference type="Pfam" id="PF23282"/>
    </source>
</evidence>
<sequence length="902" mass="102546">MDCPLPPPADQPLAVNGEANHHGHRPIKRRQQLWRPITTTSTKTTRSSSGCPWIPATTNDGGLSPPPVVDAPQNHSNGGGRGFYHYHRRPGPKQPRNRRRDLPPPSPTKRTGNGGGGVTTTTFRCQQQPHSSGLALAARPPLLKRDHKTLPAIAGVENHQAIGRSPPAKTDGCRDRDFDQKRIFLDIACSFIGRKKDFLASVLDSDDCFIDANIEVLVDKSLITVSPFDNLLQMHELIRSMAREIVREESNWPGHRSRLWTLSDVHNVLKENKATEAVEILDLLEEETSQKVLIDGKVFAHMKNLRILKICHKELGNVWHGFDLKLWNDFKVNYSGRLEFLSNRLRLLYWHGCGFNMFPSDFYPENIVAIDLSYSQIKYLWTTPKCFRKLKVMKLKHCRNLTTTPDFTRITNLEELVLEGCVNLVKFHPSFGVLKKLIVLNMKDCILFRGFPSKVEMDSLQVMNLSGCSKVDRLPEFFDTIQTLKEFCVDGTAIAELPSLVFSQHNLQVLQIGGHERNQSRRWLASISQPSWFPSRMQHPKSMVMPSLAGLRFLRELIFSDCNISEVSDSIGGLSCLKELTLSGNNFTSLPECLSQLPSLYFLHLFDCKKLVELPELPPTLQYLVANNCASLQELHGLLDHDQPQVYVNFIGCPKLFTNHTFESQLSVSQPQPINSSTTSLSSRNRFLSFLRHMNFPSDRINGIFRTQERDFWYVDLKFHGNRIPQWYSNRSVGNRVKIDLPRDWCYEKFRGYGICVVFTSKKSCNSVDDYKIPMYFVSFDGDSSLDPHPYRSENDSTRVHESDIIWFHFTKENPIWMKAKNFASFSFGDSDDVEVKECGVRLVFDEDIEGETDLSIIQDLPTPTQDGGVFCVQIAIPMFNGGKAISSPTLPTRGEQKWVPG</sequence>
<keyword evidence="7" id="KW-1185">Reference proteome</keyword>
<feature type="compositionally biased region" description="Low complexity" evidence="3">
    <location>
        <begin position="38"/>
        <end position="49"/>
    </location>
</feature>
<gene>
    <name evidence="6" type="ORF">OSB04_010989</name>
</gene>
<name>A0AA38TKB9_9ASTR</name>
<dbReference type="GO" id="GO:0006952">
    <property type="term" value="P:defense response"/>
    <property type="evidence" value="ECO:0007669"/>
    <property type="project" value="InterPro"/>
</dbReference>
<keyword evidence="1" id="KW-0433">Leucine-rich repeat</keyword>
<organism evidence="6 7">
    <name type="scientific">Centaurea solstitialis</name>
    <name type="common">yellow star-thistle</name>
    <dbReference type="NCBI Taxonomy" id="347529"/>
    <lineage>
        <taxon>Eukaryota</taxon>
        <taxon>Viridiplantae</taxon>
        <taxon>Streptophyta</taxon>
        <taxon>Embryophyta</taxon>
        <taxon>Tracheophyta</taxon>
        <taxon>Spermatophyta</taxon>
        <taxon>Magnoliopsida</taxon>
        <taxon>eudicotyledons</taxon>
        <taxon>Gunneridae</taxon>
        <taxon>Pentapetalae</taxon>
        <taxon>asterids</taxon>
        <taxon>campanulids</taxon>
        <taxon>Asterales</taxon>
        <taxon>Asteraceae</taxon>
        <taxon>Carduoideae</taxon>
        <taxon>Cardueae</taxon>
        <taxon>Centaureinae</taxon>
        <taxon>Centaurea</taxon>
    </lineage>
</organism>
<dbReference type="InterPro" id="IPR045344">
    <property type="entry name" value="C-JID"/>
</dbReference>
<evidence type="ECO:0000313" key="6">
    <source>
        <dbReference type="EMBL" id="KAJ9556375.1"/>
    </source>
</evidence>
<dbReference type="SUPFAM" id="SSF52058">
    <property type="entry name" value="L domain-like"/>
    <property type="match status" value="1"/>
</dbReference>
<dbReference type="InterPro" id="IPR032675">
    <property type="entry name" value="LRR_dom_sf"/>
</dbReference>
<feature type="region of interest" description="Disordered" evidence="3">
    <location>
        <begin position="1"/>
        <end position="135"/>
    </location>
</feature>
<evidence type="ECO:0000256" key="2">
    <source>
        <dbReference type="ARBA" id="ARBA00022737"/>
    </source>
</evidence>
<feature type="compositionally biased region" description="Basic residues" evidence="3">
    <location>
        <begin position="84"/>
        <end position="99"/>
    </location>
</feature>
<dbReference type="EMBL" id="JARYMX010000003">
    <property type="protein sequence ID" value="KAJ9556375.1"/>
    <property type="molecule type" value="Genomic_DNA"/>
</dbReference>
<feature type="domain" description="Disease resistance protein Roq1-like winged-helix" evidence="5">
    <location>
        <begin position="179"/>
        <end position="250"/>
    </location>
</feature>
<accession>A0AA38TKB9</accession>
<comment type="caution">
    <text evidence="6">The sequence shown here is derived from an EMBL/GenBank/DDBJ whole genome shotgun (WGS) entry which is preliminary data.</text>
</comment>
<protein>
    <submittedName>
        <fullName evidence="6">Uncharacterized protein</fullName>
    </submittedName>
</protein>
<dbReference type="Gene3D" id="3.80.10.10">
    <property type="entry name" value="Ribonuclease Inhibitor"/>
    <property type="match status" value="2"/>
</dbReference>
<feature type="domain" description="C-JID" evidence="4">
    <location>
        <begin position="719"/>
        <end position="850"/>
    </location>
</feature>